<dbReference type="InterPro" id="IPR036390">
    <property type="entry name" value="WH_DNA-bd_sf"/>
</dbReference>
<dbReference type="AlphaFoldDB" id="A0A090KVU2"/>
<dbReference type="SUPFAM" id="SSF54909">
    <property type="entry name" value="Dimeric alpha+beta barrel"/>
    <property type="match status" value="1"/>
</dbReference>
<keyword evidence="4" id="KW-1185">Reference proteome</keyword>
<dbReference type="InterPro" id="IPR036388">
    <property type="entry name" value="WH-like_DNA-bd_sf"/>
</dbReference>
<dbReference type="SMART" id="SM00344">
    <property type="entry name" value="HTH_ASNC"/>
    <property type="match status" value="1"/>
</dbReference>
<dbReference type="PANTHER" id="PTHR43413:SF7">
    <property type="entry name" value="HTH-TYPE TRANSCRIPTIONAL REGULATOR PTR2"/>
    <property type="match status" value="1"/>
</dbReference>
<evidence type="ECO:0000259" key="2">
    <source>
        <dbReference type="Pfam" id="PF01047"/>
    </source>
</evidence>
<reference evidence="3 4" key="1">
    <citation type="submission" date="2014-07" db="EMBL/GenBank/DDBJ databases">
        <authorList>
            <person name="Wibberg Daniel"/>
        </authorList>
    </citation>
    <scope>NUCLEOTIDE SEQUENCE [LARGE SCALE GENOMIC DNA]</scope>
</reference>
<dbReference type="PANTHER" id="PTHR43413">
    <property type="entry name" value="TRANSCRIPTIONAL REGULATOR, ASNC FAMILY"/>
    <property type="match status" value="1"/>
</dbReference>
<dbReference type="Pfam" id="PF01047">
    <property type="entry name" value="MarR"/>
    <property type="match status" value="1"/>
</dbReference>
<accession>A0A090KVU2</accession>
<evidence type="ECO:0000313" key="3">
    <source>
        <dbReference type="EMBL" id="CEE02819.1"/>
    </source>
</evidence>
<dbReference type="InterPro" id="IPR050684">
    <property type="entry name" value="HTH-Siroheme_Decarb"/>
</dbReference>
<dbReference type="Pfam" id="PF01037">
    <property type="entry name" value="AsnC_trans_reg"/>
    <property type="match status" value="1"/>
</dbReference>
<gene>
    <name evidence="3" type="ORF">BT1A1_3031</name>
</gene>
<evidence type="ECO:0000313" key="4">
    <source>
        <dbReference type="Proteomes" id="UP000040576"/>
    </source>
</evidence>
<dbReference type="Gene3D" id="1.10.10.10">
    <property type="entry name" value="Winged helix-like DNA-binding domain superfamily/Winged helix DNA-binding domain"/>
    <property type="match status" value="1"/>
</dbReference>
<dbReference type="Gene3D" id="3.30.70.920">
    <property type="match status" value="1"/>
</dbReference>
<dbReference type="SUPFAM" id="SSF46785">
    <property type="entry name" value="Winged helix' DNA-binding domain"/>
    <property type="match status" value="1"/>
</dbReference>
<dbReference type="InterPro" id="IPR019888">
    <property type="entry name" value="Tscrpt_reg_AsnC-like"/>
</dbReference>
<dbReference type="InterPro" id="IPR019887">
    <property type="entry name" value="Tscrpt_reg_AsnC/Lrp_C"/>
</dbReference>
<feature type="domain" description="HTH marR-type" evidence="2">
    <location>
        <begin position="3"/>
        <end position="52"/>
    </location>
</feature>
<protein>
    <submittedName>
        <fullName evidence="3">AsnC/Lrp family transcriptional regulator</fullName>
    </submittedName>
</protein>
<organism evidence="3 4">
    <name type="scientific">Caldibacillus thermoamylovorans</name>
    <dbReference type="NCBI Taxonomy" id="35841"/>
    <lineage>
        <taxon>Bacteria</taxon>
        <taxon>Bacillati</taxon>
        <taxon>Bacillota</taxon>
        <taxon>Bacilli</taxon>
        <taxon>Bacillales</taxon>
        <taxon>Bacillaceae</taxon>
        <taxon>Caldibacillus</taxon>
    </lineage>
</organism>
<dbReference type="Proteomes" id="UP000040576">
    <property type="component" value="Unassembled WGS sequence"/>
</dbReference>
<dbReference type="EMBL" id="CCRF01000088">
    <property type="protein sequence ID" value="CEE02819.1"/>
    <property type="molecule type" value="Genomic_DNA"/>
</dbReference>
<name>A0A090KVU2_9BACI</name>
<feature type="domain" description="Transcription regulator AsnC/Lrp ligand binding" evidence="1">
    <location>
        <begin position="72"/>
        <end position="144"/>
    </location>
</feature>
<dbReference type="InterPro" id="IPR000835">
    <property type="entry name" value="HTH_MarR-typ"/>
</dbReference>
<dbReference type="RefSeq" id="WP_034772688.1">
    <property type="nucleotide sequence ID" value="NZ_CCRF01000088.1"/>
</dbReference>
<dbReference type="InterPro" id="IPR011008">
    <property type="entry name" value="Dimeric_a/b-barrel"/>
</dbReference>
<sequence>MKLTNEELEILAILEENHRQSVKSIAMQVQLSEDKVAELIKKLEDENIIVSYPALIDWSKVDGKENVVAMIDVKVTPKRGVGFDEVAEKIYRFPEVTSLYLMSGAYDLSVTVEGKTMKEIAMFVSDKLSTVENVISTTTHFMLKKYKHDGVIIEGKEDQDRRMVVAP</sequence>
<proteinExistence type="predicted"/>
<evidence type="ECO:0000259" key="1">
    <source>
        <dbReference type="Pfam" id="PF01037"/>
    </source>
</evidence>
<dbReference type="GO" id="GO:0003700">
    <property type="term" value="F:DNA-binding transcription factor activity"/>
    <property type="evidence" value="ECO:0007669"/>
    <property type="project" value="InterPro"/>
</dbReference>